<feature type="binding site" description="in other chain" evidence="6">
    <location>
        <begin position="137"/>
        <end position="145"/>
    </location>
    <ligand>
        <name>5-phospho-alpha-D-ribose 1-diphosphate</name>
        <dbReference type="ChEBI" id="CHEBI:58017"/>
        <note>ligand shared between dimeric partners</note>
    </ligand>
</feature>
<reference evidence="7" key="1">
    <citation type="journal article" date="2016" name="Front. Microbiol.">
        <title>Genome Sequence of the Piezophilic, Mesophilic Sulfate-Reducing Bacterium Desulfovibrio indicus J2T.</title>
        <authorList>
            <person name="Cao J."/>
            <person name="Maignien L."/>
            <person name="Shao Z."/>
            <person name="Alain K."/>
            <person name="Jebbar M."/>
        </authorList>
    </citation>
    <scope>NUCLEOTIDE SEQUENCE</scope>
    <source>
        <strain evidence="7">NBRC 103626</strain>
    </source>
</reference>
<comment type="caution">
    <text evidence="6">Lacks conserved residue(s) required for the propagation of feature annotation.</text>
</comment>
<keyword evidence="4 6" id="KW-0808">Transferase</keyword>
<accession>A0AA37HRS4</accession>
<dbReference type="GO" id="GO:0044205">
    <property type="term" value="P:'de novo' UMP biosynthetic process"/>
    <property type="evidence" value="ECO:0007669"/>
    <property type="project" value="UniProtKB-UniRule"/>
</dbReference>
<keyword evidence="3 6" id="KW-0328">Glycosyltransferase</keyword>
<dbReference type="GO" id="GO:0019856">
    <property type="term" value="P:pyrimidine nucleobase biosynthetic process"/>
    <property type="evidence" value="ECO:0007669"/>
    <property type="project" value="TreeGrafter"/>
</dbReference>
<keyword evidence="8" id="KW-1185">Reference proteome</keyword>
<evidence type="ECO:0000256" key="4">
    <source>
        <dbReference type="ARBA" id="ARBA00022679"/>
    </source>
</evidence>
<comment type="caution">
    <text evidence="7">The sequence shown here is derived from an EMBL/GenBank/DDBJ whole genome shotgun (WGS) entry which is preliminary data.</text>
</comment>
<evidence type="ECO:0000313" key="8">
    <source>
        <dbReference type="Proteomes" id="UP001055108"/>
    </source>
</evidence>
<dbReference type="InterPro" id="IPR023031">
    <property type="entry name" value="OPRT"/>
</dbReference>
<feature type="binding site" description="in other chain" evidence="6">
    <location>
        <position position="112"/>
    </location>
    <ligand>
        <name>5-phospho-alpha-D-ribose 1-diphosphate</name>
        <dbReference type="ChEBI" id="CHEBI:58017"/>
        <note>ligand shared between dimeric partners</note>
    </ligand>
</feature>
<dbReference type="CDD" id="cd06223">
    <property type="entry name" value="PRTases_typeI"/>
    <property type="match status" value="1"/>
</dbReference>
<dbReference type="GO" id="GO:0004588">
    <property type="term" value="F:orotate phosphoribosyltransferase activity"/>
    <property type="evidence" value="ECO:0007669"/>
    <property type="project" value="UniProtKB-UniRule"/>
</dbReference>
<dbReference type="RefSeq" id="WP_238305407.1">
    <property type="nucleotide sequence ID" value="NZ_BPQM01000113.1"/>
</dbReference>
<comment type="similarity">
    <text evidence="6">Belongs to the purine/pyrimidine phosphoribosyltransferase family. PyrE subfamily.</text>
</comment>
<sequence length="232" mass="24045">MQTPPQTTILSSATASRVAGALADLGAVRLAGGQPFIYTSGWASPVYVDTRLLMSDVEARTRVMDIAARHLRAHVAGLDAGLDAIVGAESTGIAFGAWIAERLGLPFLYLRKKPMGWGNAARLEGRLPAGARVLFVDDVTTDGRSKIAAAAALRQSGTRVADVLVVLDYGIYPGSAARLADEGLTLHALTDWPALLAALRGRAATSPEALANLDAFTADPVAWSVANGGVGA</sequence>
<dbReference type="PANTHER" id="PTHR19278:SF9">
    <property type="entry name" value="URIDINE 5'-MONOPHOSPHATE SYNTHASE"/>
    <property type="match status" value="1"/>
</dbReference>
<dbReference type="SUPFAM" id="SSF53271">
    <property type="entry name" value="PRTase-like"/>
    <property type="match status" value="1"/>
</dbReference>
<evidence type="ECO:0000313" key="7">
    <source>
        <dbReference type="EMBL" id="GJD80824.1"/>
    </source>
</evidence>
<comment type="cofactor">
    <cofactor evidence="6">
        <name>Mg(2+)</name>
        <dbReference type="ChEBI" id="CHEBI:18420"/>
    </cofactor>
</comment>
<dbReference type="Gene3D" id="3.40.50.2020">
    <property type="match status" value="1"/>
</dbReference>
<protein>
    <recommendedName>
        <fullName evidence="2 6">Orotate phosphoribosyltransferase</fullName>
        <shortName evidence="6">OPRT</shortName>
        <shortName evidence="6">OPRTase</shortName>
        <ecNumber evidence="2 6">2.4.2.10</ecNumber>
    </recommendedName>
</protein>
<comment type="pathway">
    <text evidence="1 6">Pyrimidine metabolism; UMP biosynthesis via de novo pathway; UMP from orotate: step 1/2.</text>
</comment>
<dbReference type="InterPro" id="IPR000836">
    <property type="entry name" value="PRTase_dom"/>
</dbReference>
<comment type="function">
    <text evidence="6">Catalyzes the transfer of a ribosyl phosphate group from 5-phosphoribose 1-diphosphate to orotate, leading to the formation of orotidine monophosphate (OMP).</text>
</comment>
<dbReference type="AlphaFoldDB" id="A0AA37HRS4"/>
<keyword evidence="6" id="KW-0460">Magnesium</keyword>
<keyword evidence="5 6" id="KW-0665">Pyrimidine biosynthesis</keyword>
<evidence type="ECO:0000256" key="2">
    <source>
        <dbReference type="ARBA" id="ARBA00011971"/>
    </source>
</evidence>
<evidence type="ECO:0000256" key="3">
    <source>
        <dbReference type="ARBA" id="ARBA00022676"/>
    </source>
</evidence>
<dbReference type="HAMAP" id="MF_01208">
    <property type="entry name" value="PyrE"/>
    <property type="match status" value="1"/>
</dbReference>
<evidence type="ECO:0000256" key="1">
    <source>
        <dbReference type="ARBA" id="ARBA00004889"/>
    </source>
</evidence>
<comment type="catalytic activity">
    <reaction evidence="6">
        <text>orotidine 5'-phosphate + diphosphate = orotate + 5-phospho-alpha-D-ribose 1-diphosphate</text>
        <dbReference type="Rhea" id="RHEA:10380"/>
        <dbReference type="ChEBI" id="CHEBI:30839"/>
        <dbReference type="ChEBI" id="CHEBI:33019"/>
        <dbReference type="ChEBI" id="CHEBI:57538"/>
        <dbReference type="ChEBI" id="CHEBI:58017"/>
        <dbReference type="EC" id="2.4.2.10"/>
    </reaction>
</comment>
<organism evidence="7 8">
    <name type="scientific">Methylobacterium gregans</name>
    <dbReference type="NCBI Taxonomy" id="374424"/>
    <lineage>
        <taxon>Bacteria</taxon>
        <taxon>Pseudomonadati</taxon>
        <taxon>Pseudomonadota</taxon>
        <taxon>Alphaproteobacteria</taxon>
        <taxon>Hyphomicrobiales</taxon>
        <taxon>Methylobacteriaceae</taxon>
        <taxon>Methylobacterium</taxon>
    </lineage>
</organism>
<gene>
    <name evidence="7" type="primary">pyrE_2</name>
    <name evidence="6" type="synonym">pyrE</name>
    <name evidence="7" type="ORF">NBEOAGPD_4067</name>
</gene>
<dbReference type="GO" id="GO:0000287">
    <property type="term" value="F:magnesium ion binding"/>
    <property type="evidence" value="ECO:0007669"/>
    <property type="project" value="UniProtKB-UniRule"/>
</dbReference>
<feature type="binding site" evidence="6">
    <location>
        <position position="141"/>
    </location>
    <ligand>
        <name>orotate</name>
        <dbReference type="ChEBI" id="CHEBI:30839"/>
    </ligand>
</feature>
<dbReference type="EC" id="2.4.2.10" evidence="2 6"/>
<comment type="subunit">
    <text evidence="6">Homodimer.</text>
</comment>
<name>A0AA37HRS4_9HYPH</name>
<dbReference type="PANTHER" id="PTHR19278">
    <property type="entry name" value="OROTATE PHOSPHORIBOSYLTRANSFERASE"/>
    <property type="match status" value="1"/>
</dbReference>
<dbReference type="InterPro" id="IPR029057">
    <property type="entry name" value="PRTase-like"/>
</dbReference>
<evidence type="ECO:0000256" key="6">
    <source>
        <dbReference type="HAMAP-Rule" id="MF_01208"/>
    </source>
</evidence>
<evidence type="ECO:0000256" key="5">
    <source>
        <dbReference type="ARBA" id="ARBA00022975"/>
    </source>
</evidence>
<feature type="binding site" evidence="6">
    <location>
        <position position="111"/>
    </location>
    <ligand>
        <name>5-phospho-alpha-D-ribose 1-diphosphate</name>
        <dbReference type="ChEBI" id="CHEBI:58017"/>
        <note>ligand shared between dimeric partners</note>
    </ligand>
</feature>
<reference evidence="7" key="2">
    <citation type="submission" date="2021-08" db="EMBL/GenBank/DDBJ databases">
        <authorList>
            <person name="Tani A."/>
            <person name="Ola A."/>
            <person name="Ogura Y."/>
            <person name="Katsura K."/>
            <person name="Hayashi T."/>
        </authorList>
    </citation>
    <scope>NUCLEOTIDE SEQUENCE</scope>
    <source>
        <strain evidence="7">NBRC 103626</strain>
    </source>
</reference>
<dbReference type="EMBL" id="BPQM01000113">
    <property type="protein sequence ID" value="GJD80824.1"/>
    <property type="molecule type" value="Genomic_DNA"/>
</dbReference>
<proteinExistence type="inferred from homology"/>
<dbReference type="Proteomes" id="UP001055108">
    <property type="component" value="Unassembled WGS sequence"/>
</dbReference>